<feature type="domain" description="ABC3 transporter permease C-terminal" evidence="7">
    <location>
        <begin position="727"/>
        <end position="840"/>
    </location>
</feature>
<feature type="transmembrane region" description="Helical" evidence="6">
    <location>
        <begin position="724"/>
        <end position="745"/>
    </location>
</feature>
<evidence type="ECO:0000313" key="9">
    <source>
        <dbReference type="EMBL" id="SDM58479.1"/>
    </source>
</evidence>
<feature type="transmembrane region" description="Helical" evidence="6">
    <location>
        <begin position="812"/>
        <end position="831"/>
    </location>
</feature>
<accession>A0A1G9UEW7</accession>
<feature type="domain" description="MacB-like periplasmic core" evidence="8">
    <location>
        <begin position="32"/>
        <end position="235"/>
    </location>
</feature>
<evidence type="ECO:0000259" key="8">
    <source>
        <dbReference type="Pfam" id="PF12704"/>
    </source>
</evidence>
<proteinExistence type="predicted"/>
<dbReference type="Proteomes" id="UP000199440">
    <property type="component" value="Unassembled WGS sequence"/>
</dbReference>
<sequence length="851" mass="92726">MSNNLGVFSKAGVRWLLKMAWRDGKASGRRLFLFMASIVLGIAAVVSIQSFSDNLKQNIALQSKALMGADFIIDSRQPANERVVEIIDSLGGADGREVNFASMVAFPKSGATKLVRVRGIEGGFPFYGKLETEPLSAAKKYQDGGGALVDATVMLQFDLNVGDSIKVGEITLPILGALESAPGDNAISSSVAPSVIVDYGLVQGTGLLQKGSRLEYNYYFVADANTDLNKLDKTIDPILDAENADLDTHTSTSQRLGRRYENVGKFLNLVAFIALLLGCVGIASSVHIYIKEKLRSVAVLKCLGATRKQTFLIYLIQIAGMGLIGGIIGTIAGLLLQQVFPLFLQSFLPFEVQLSFAVQPIIMGLLLGVFMSVLFALLPLLGTWYVSPLQVLRVQEDASLRSRKATVLVLSAIMLFIFAFSYWLLDNLRFALAFVAGILVTFSILGGIAVLFMKGIKRYFPSSWGFLARQSLLNLFRPNNQTMVLILAIGVGAFLISTLYFTKDILLAKATLEKQDQSPNLILLDVQTAQKESVAKSITLKGLPILDNIPIIAMRMQRINGRSVDDIRLDSTSTINQWILNHEFRVTYRDSLVSSENLVAGEWIGSASPNTLIPISVAENVAGDSQVVVGDSLVFNVQGVLMNTRVASIRAVDWSRMQPNFSIVFPSGVLENAPQFHVLSTNVPNRTASAELQRELVGKFPNVTIIDLRQVLVIIEGILDKISWVINFMAFFSILTGIIVLIGSVRTSKYQRIKESVLLRTLGAKSAQILKITALEYLYLGVLGSGIGILLSLISSLLLAKWVFETTFVPSWVPFGLLLPGITILVLLIGLGNSRSVLNSPPLEVLRKEGS</sequence>
<evidence type="ECO:0000256" key="1">
    <source>
        <dbReference type="ARBA" id="ARBA00004651"/>
    </source>
</evidence>
<dbReference type="InterPro" id="IPR003838">
    <property type="entry name" value="ABC3_permease_C"/>
</dbReference>
<keyword evidence="3 6" id="KW-0812">Transmembrane</keyword>
<dbReference type="Pfam" id="PF02687">
    <property type="entry name" value="FtsX"/>
    <property type="match status" value="2"/>
</dbReference>
<dbReference type="InterPro" id="IPR038766">
    <property type="entry name" value="Membrane_comp_ABC_pdt"/>
</dbReference>
<feature type="transmembrane region" description="Helical" evidence="6">
    <location>
        <begin position="407"/>
        <end position="425"/>
    </location>
</feature>
<reference evidence="9 10" key="1">
    <citation type="submission" date="2016-10" db="EMBL/GenBank/DDBJ databases">
        <authorList>
            <person name="de Groot N.N."/>
        </authorList>
    </citation>
    <scope>NUCLEOTIDE SEQUENCE [LARGE SCALE GENOMIC DNA]</scope>
    <source>
        <strain evidence="9 10">DSM 19886</strain>
    </source>
</reference>
<feature type="transmembrane region" description="Helical" evidence="6">
    <location>
        <begin position="356"/>
        <end position="386"/>
    </location>
</feature>
<keyword evidence="10" id="KW-1185">Reference proteome</keyword>
<feature type="transmembrane region" description="Helical" evidence="6">
    <location>
        <begin position="482"/>
        <end position="501"/>
    </location>
</feature>
<evidence type="ECO:0000256" key="2">
    <source>
        <dbReference type="ARBA" id="ARBA00022475"/>
    </source>
</evidence>
<dbReference type="GO" id="GO:0005886">
    <property type="term" value="C:plasma membrane"/>
    <property type="evidence" value="ECO:0007669"/>
    <property type="project" value="UniProtKB-SubCell"/>
</dbReference>
<keyword evidence="5 6" id="KW-0472">Membrane</keyword>
<keyword evidence="4 6" id="KW-1133">Transmembrane helix</keyword>
<feature type="transmembrane region" description="Helical" evidence="6">
    <location>
        <begin position="266"/>
        <end position="290"/>
    </location>
</feature>
<organism evidence="9 10">
    <name type="scientific">Kriegella aquimaris</name>
    <dbReference type="NCBI Taxonomy" id="192904"/>
    <lineage>
        <taxon>Bacteria</taxon>
        <taxon>Pseudomonadati</taxon>
        <taxon>Bacteroidota</taxon>
        <taxon>Flavobacteriia</taxon>
        <taxon>Flavobacteriales</taxon>
        <taxon>Flavobacteriaceae</taxon>
        <taxon>Kriegella</taxon>
    </lineage>
</organism>
<dbReference type="Pfam" id="PF12704">
    <property type="entry name" value="MacB_PCD"/>
    <property type="match status" value="1"/>
</dbReference>
<evidence type="ECO:0000256" key="3">
    <source>
        <dbReference type="ARBA" id="ARBA00022692"/>
    </source>
</evidence>
<dbReference type="PANTHER" id="PTHR30287">
    <property type="entry name" value="MEMBRANE COMPONENT OF PREDICTED ABC SUPERFAMILY METABOLITE UPTAKE TRANSPORTER"/>
    <property type="match status" value="1"/>
</dbReference>
<feature type="transmembrane region" description="Helical" evidence="6">
    <location>
        <begin position="431"/>
        <end position="453"/>
    </location>
</feature>
<feature type="transmembrane region" description="Helical" evidence="6">
    <location>
        <begin position="777"/>
        <end position="800"/>
    </location>
</feature>
<evidence type="ECO:0000256" key="4">
    <source>
        <dbReference type="ARBA" id="ARBA00022989"/>
    </source>
</evidence>
<evidence type="ECO:0000313" key="10">
    <source>
        <dbReference type="Proteomes" id="UP000199440"/>
    </source>
</evidence>
<feature type="transmembrane region" description="Helical" evidence="6">
    <location>
        <begin position="31"/>
        <end position="51"/>
    </location>
</feature>
<gene>
    <name evidence="9" type="ORF">SAMN04488514_1114</name>
</gene>
<evidence type="ECO:0000259" key="7">
    <source>
        <dbReference type="Pfam" id="PF02687"/>
    </source>
</evidence>
<evidence type="ECO:0000256" key="6">
    <source>
        <dbReference type="SAM" id="Phobius"/>
    </source>
</evidence>
<protein>
    <submittedName>
        <fullName evidence="9">Putative ABC transport system permease protein</fullName>
    </submittedName>
</protein>
<dbReference type="InterPro" id="IPR025857">
    <property type="entry name" value="MacB_PCD"/>
</dbReference>
<comment type="subcellular location">
    <subcellularLocation>
        <location evidence="1">Cell membrane</location>
        <topology evidence="1">Multi-pass membrane protein</topology>
    </subcellularLocation>
</comment>
<dbReference type="PANTHER" id="PTHR30287:SF1">
    <property type="entry name" value="INNER MEMBRANE PROTEIN"/>
    <property type="match status" value="1"/>
</dbReference>
<dbReference type="EMBL" id="FNGV01000011">
    <property type="protein sequence ID" value="SDM58479.1"/>
    <property type="molecule type" value="Genomic_DNA"/>
</dbReference>
<dbReference type="STRING" id="192904.SAMN04488514_1114"/>
<keyword evidence="2" id="KW-1003">Cell membrane</keyword>
<feature type="domain" description="ABC3 transporter permease C-terminal" evidence="7">
    <location>
        <begin position="269"/>
        <end position="381"/>
    </location>
</feature>
<name>A0A1G9UEW7_9FLAO</name>
<dbReference type="AlphaFoldDB" id="A0A1G9UEW7"/>
<evidence type="ECO:0000256" key="5">
    <source>
        <dbReference type="ARBA" id="ARBA00023136"/>
    </source>
</evidence>
<feature type="transmembrane region" description="Helical" evidence="6">
    <location>
        <begin position="311"/>
        <end position="336"/>
    </location>
</feature>